<dbReference type="AlphaFoldDB" id="A0A401SAJ3"/>
<evidence type="ECO:0000256" key="1">
    <source>
        <dbReference type="SAM" id="MobiDB-lite"/>
    </source>
</evidence>
<comment type="caution">
    <text evidence="2">The sequence shown here is derived from an EMBL/GenBank/DDBJ whole genome shotgun (WGS) entry which is preliminary data.</text>
</comment>
<dbReference type="PANTHER" id="PTHR45913:SF9">
    <property type="entry name" value="GENERAL TRANSCRIPTION FACTOR II-I REPEAT DOMAIN-CONTAINING PROTEIN 2-LIKE-RELATED"/>
    <property type="match status" value="1"/>
</dbReference>
<dbReference type="OrthoDB" id="10061052at2759"/>
<dbReference type="STRING" id="137246.A0A401SAJ3"/>
<evidence type="ECO:0000313" key="3">
    <source>
        <dbReference type="Proteomes" id="UP000287033"/>
    </source>
</evidence>
<evidence type="ECO:0000313" key="2">
    <source>
        <dbReference type="EMBL" id="GCC27427.1"/>
    </source>
</evidence>
<organism evidence="2 3">
    <name type="scientific">Chiloscyllium punctatum</name>
    <name type="common">Brownbanded bambooshark</name>
    <name type="synonym">Hemiscyllium punctatum</name>
    <dbReference type="NCBI Taxonomy" id="137246"/>
    <lineage>
        <taxon>Eukaryota</taxon>
        <taxon>Metazoa</taxon>
        <taxon>Chordata</taxon>
        <taxon>Craniata</taxon>
        <taxon>Vertebrata</taxon>
        <taxon>Chondrichthyes</taxon>
        <taxon>Elasmobranchii</taxon>
        <taxon>Galeomorphii</taxon>
        <taxon>Galeoidea</taxon>
        <taxon>Orectolobiformes</taxon>
        <taxon>Hemiscylliidae</taxon>
        <taxon>Chiloscyllium</taxon>
    </lineage>
</organism>
<protein>
    <submittedName>
        <fullName evidence="2">Uncharacterized protein</fullName>
    </submittedName>
</protein>
<accession>A0A401SAJ3</accession>
<gene>
    <name evidence="2" type="ORF">chiPu_0005851</name>
</gene>
<proteinExistence type="predicted"/>
<name>A0A401SAJ3_CHIPU</name>
<sequence length="250" mass="28338">MSAHTKTSYVISHKIARNSKRFSDGEFIKECSLDSAELICLEKKEAFENVPLSRRTVTRRTGDIARNLELQLQHRAVNFDLFSLSLDESCDEVLCKSVLKINHVVDVVTKIVNFIRARALNHRQFVALLEENETLHHDLGYHTAVRWLSLGEMLKSVWDLREEIQDFCVKEGNGIPQLSDADWIADLGFAVDVTALMTELNVKLQCKGLFVHEMYNLVKAFMRKVAASLKPNGGQHSHPLANTEGSRTFS</sequence>
<dbReference type="PANTHER" id="PTHR45913">
    <property type="entry name" value="EPM2A-INTERACTING PROTEIN 1"/>
    <property type="match status" value="1"/>
</dbReference>
<dbReference type="EMBL" id="BEZZ01000163">
    <property type="protein sequence ID" value="GCC27427.1"/>
    <property type="molecule type" value="Genomic_DNA"/>
</dbReference>
<feature type="region of interest" description="Disordered" evidence="1">
    <location>
        <begin position="231"/>
        <end position="250"/>
    </location>
</feature>
<reference evidence="2 3" key="1">
    <citation type="journal article" date="2018" name="Nat. Ecol. Evol.">
        <title>Shark genomes provide insights into elasmobranch evolution and the origin of vertebrates.</title>
        <authorList>
            <person name="Hara Y"/>
            <person name="Yamaguchi K"/>
            <person name="Onimaru K"/>
            <person name="Kadota M"/>
            <person name="Koyanagi M"/>
            <person name="Keeley SD"/>
            <person name="Tatsumi K"/>
            <person name="Tanaka K"/>
            <person name="Motone F"/>
            <person name="Kageyama Y"/>
            <person name="Nozu R"/>
            <person name="Adachi N"/>
            <person name="Nishimura O"/>
            <person name="Nakagawa R"/>
            <person name="Tanegashima C"/>
            <person name="Kiyatake I"/>
            <person name="Matsumoto R"/>
            <person name="Murakumo K"/>
            <person name="Nishida K"/>
            <person name="Terakita A"/>
            <person name="Kuratani S"/>
            <person name="Sato K"/>
            <person name="Hyodo S Kuraku.S."/>
        </authorList>
    </citation>
    <scope>NUCLEOTIDE SEQUENCE [LARGE SCALE GENOMIC DNA]</scope>
</reference>
<keyword evidence="3" id="KW-1185">Reference proteome</keyword>
<dbReference type="OMA" id="CQDIADK"/>
<dbReference type="Proteomes" id="UP000287033">
    <property type="component" value="Unassembled WGS sequence"/>
</dbReference>